<proteinExistence type="predicted"/>
<protein>
    <submittedName>
        <fullName evidence="3">Uncharacterized protein</fullName>
    </submittedName>
</protein>
<comment type="caution">
    <text evidence="3">The sequence shown here is derived from an EMBL/GenBank/DDBJ whole genome shotgun (WGS) entry which is preliminary data.</text>
</comment>
<keyword evidence="4" id="KW-1185">Reference proteome</keyword>
<evidence type="ECO:0000313" key="3">
    <source>
        <dbReference type="EMBL" id="KAF9058799.1"/>
    </source>
</evidence>
<feature type="region of interest" description="Disordered" evidence="1">
    <location>
        <begin position="496"/>
        <end position="532"/>
    </location>
</feature>
<dbReference type="Proteomes" id="UP000772434">
    <property type="component" value="Unassembled WGS sequence"/>
</dbReference>
<reference evidence="3" key="1">
    <citation type="submission" date="2020-11" db="EMBL/GenBank/DDBJ databases">
        <authorList>
            <consortium name="DOE Joint Genome Institute"/>
            <person name="Ahrendt S."/>
            <person name="Riley R."/>
            <person name="Andreopoulos W."/>
            <person name="Labutti K."/>
            <person name="Pangilinan J."/>
            <person name="Ruiz-Duenas F.J."/>
            <person name="Barrasa J.M."/>
            <person name="Sanchez-Garcia M."/>
            <person name="Camarero S."/>
            <person name="Miyauchi S."/>
            <person name="Serrano A."/>
            <person name="Linde D."/>
            <person name="Babiker R."/>
            <person name="Drula E."/>
            <person name="Ayuso-Fernandez I."/>
            <person name="Pacheco R."/>
            <person name="Padilla G."/>
            <person name="Ferreira P."/>
            <person name="Barriuso J."/>
            <person name="Kellner H."/>
            <person name="Castanera R."/>
            <person name="Alfaro M."/>
            <person name="Ramirez L."/>
            <person name="Pisabarro A.G."/>
            <person name="Kuo A."/>
            <person name="Tritt A."/>
            <person name="Lipzen A."/>
            <person name="He G."/>
            <person name="Yan M."/>
            <person name="Ng V."/>
            <person name="Cullen D."/>
            <person name="Martin F."/>
            <person name="Rosso M.-N."/>
            <person name="Henrissat B."/>
            <person name="Hibbett D."/>
            <person name="Martinez A.T."/>
            <person name="Grigoriev I.V."/>
        </authorList>
    </citation>
    <scope>NUCLEOTIDE SEQUENCE</scope>
    <source>
        <strain evidence="3">AH 40177</strain>
    </source>
</reference>
<name>A0A9P5P4R4_9AGAR</name>
<sequence length="625" mass="70308">MTDKADERLVADTFADIDFEDVNTLYEQVEDFGSDQLSRLSPMTASINHMLAVHARRIPDPSTTVVRRCTGQQGLWITNEGHNVVSVSLVAQISPYPLDSKLGPYLDMISYNGAISVDSFRRASAKFYLTEPSEPRESSIETKKVYSKSKDRFLELLNFLQSNTTRYLDGNAREDKRLYPNRSDPIGISTWVDIHQMGHYGLVGRTMNIFQNVPSSANKIRSPLHLMNFRGKLPDPSKLREAERERNLKALEVEYPAEDVDILDRKLGHWPDPDGVIRTLAEQNDFAGVNVRVPDVYDAQGVLVHPMDYEAVFGLGCMVYVTLTFRLWDITKGSNGSAIPKPTRSCSNVIQSMRVISDEEDDFRVWLHTDAIAEKDRVIQENENRMVAEEARMKAQKEEMVRIEKSESKAKEVAAQKKRRLEDLRLQSANASNNASDETSSVRSTSSTLSSLTTERGSIRSVSPAPPTTDVIAPESPISTTSDDIISRAITPATIMEEDLQPSESPRKRRKNMHNVAPGPKGKRKAGGRRGRAKVYAPVDADTDNMEDGESSIMFTNTREIFQSSTINVDATSILASYSTRSWSFDKYWEASGEYNPSEVDEFPIHRRSQDILVDGIKRKDPRSR</sequence>
<dbReference type="EMBL" id="JADNRY010000563">
    <property type="protein sequence ID" value="KAF9040317.1"/>
    <property type="molecule type" value="Genomic_DNA"/>
</dbReference>
<evidence type="ECO:0000256" key="1">
    <source>
        <dbReference type="SAM" id="MobiDB-lite"/>
    </source>
</evidence>
<feature type="compositionally biased region" description="Basic and acidic residues" evidence="1">
    <location>
        <begin position="394"/>
        <end position="425"/>
    </location>
</feature>
<dbReference type="AlphaFoldDB" id="A0A9P5P4R4"/>
<gene>
    <name evidence="3" type="ORF">BDP27DRAFT_1372207</name>
    <name evidence="2" type="ORF">BDP27DRAFT_1374464</name>
</gene>
<feature type="region of interest" description="Disordered" evidence="1">
    <location>
        <begin position="394"/>
        <end position="480"/>
    </location>
</feature>
<feature type="compositionally biased region" description="Low complexity" evidence="1">
    <location>
        <begin position="436"/>
        <end position="456"/>
    </location>
</feature>
<evidence type="ECO:0000313" key="2">
    <source>
        <dbReference type="EMBL" id="KAF9040317.1"/>
    </source>
</evidence>
<organism evidence="3 4">
    <name type="scientific">Rhodocollybia butyracea</name>
    <dbReference type="NCBI Taxonomy" id="206335"/>
    <lineage>
        <taxon>Eukaryota</taxon>
        <taxon>Fungi</taxon>
        <taxon>Dikarya</taxon>
        <taxon>Basidiomycota</taxon>
        <taxon>Agaricomycotina</taxon>
        <taxon>Agaricomycetes</taxon>
        <taxon>Agaricomycetidae</taxon>
        <taxon>Agaricales</taxon>
        <taxon>Marasmiineae</taxon>
        <taxon>Omphalotaceae</taxon>
        <taxon>Rhodocollybia</taxon>
    </lineage>
</organism>
<evidence type="ECO:0000313" key="4">
    <source>
        <dbReference type="Proteomes" id="UP000772434"/>
    </source>
</evidence>
<accession>A0A9P5P4R4</accession>
<dbReference type="OrthoDB" id="3034515at2759"/>
<dbReference type="EMBL" id="JADNRY010000350">
    <property type="protein sequence ID" value="KAF9058799.1"/>
    <property type="molecule type" value="Genomic_DNA"/>
</dbReference>
<feature type="compositionally biased region" description="Basic residues" evidence="1">
    <location>
        <begin position="521"/>
        <end position="532"/>
    </location>
</feature>